<proteinExistence type="predicted"/>
<sequence length="162" mass="18921">MKLYLAHPLDLRAQIREIELEIERTTGVELHNPFYDSDRDDIYDIDAGKMRRTDKSLDFKAIVEGDLSNIDESDGLVAYIERGIHSIGTMFELWNTSMLHADKEIFVVSPDSLNHPWIRYLLDYSGGQGFTNWDDFIKWILELQRFYDKLDGERRKNTCGGE</sequence>
<organism evidence="2">
    <name type="scientific">viral metagenome</name>
    <dbReference type="NCBI Taxonomy" id="1070528"/>
    <lineage>
        <taxon>unclassified sequences</taxon>
        <taxon>metagenomes</taxon>
        <taxon>organismal metagenomes</taxon>
    </lineage>
</organism>
<dbReference type="EMBL" id="MT141433">
    <property type="protein sequence ID" value="QJA61179.1"/>
    <property type="molecule type" value="Genomic_DNA"/>
</dbReference>
<name>A0A6M3KE59_9ZZZZ</name>
<accession>A0A6M3KE59</accession>
<protein>
    <recommendedName>
        <fullName evidence="3">Nucleoside deoxyribosyltransferase</fullName>
    </recommendedName>
</protein>
<dbReference type="Gene3D" id="3.40.50.450">
    <property type="match status" value="1"/>
</dbReference>
<dbReference type="EMBL" id="MT142399">
    <property type="protein sequence ID" value="QJA79934.1"/>
    <property type="molecule type" value="Genomic_DNA"/>
</dbReference>
<reference evidence="2" key="1">
    <citation type="submission" date="2020-03" db="EMBL/GenBank/DDBJ databases">
        <title>The deep terrestrial virosphere.</title>
        <authorList>
            <person name="Holmfeldt K."/>
            <person name="Nilsson E."/>
            <person name="Simone D."/>
            <person name="Lopez-Fernandez M."/>
            <person name="Wu X."/>
            <person name="de Brujin I."/>
            <person name="Lundin D."/>
            <person name="Andersson A."/>
            <person name="Bertilsson S."/>
            <person name="Dopson M."/>
        </authorList>
    </citation>
    <scope>NUCLEOTIDE SEQUENCE</scope>
    <source>
        <strain evidence="2">MM415A00818</strain>
        <strain evidence="1">MM415B00985</strain>
    </source>
</reference>
<gene>
    <name evidence="2" type="ORF">MM415A00818_0023</name>
    <name evidence="1" type="ORF">MM415B00985_0013</name>
</gene>
<evidence type="ECO:0000313" key="2">
    <source>
        <dbReference type="EMBL" id="QJA79934.1"/>
    </source>
</evidence>
<evidence type="ECO:0000313" key="1">
    <source>
        <dbReference type="EMBL" id="QJA61179.1"/>
    </source>
</evidence>
<evidence type="ECO:0008006" key="3">
    <source>
        <dbReference type="Google" id="ProtNLM"/>
    </source>
</evidence>
<dbReference type="SUPFAM" id="SSF52309">
    <property type="entry name" value="N-(deoxy)ribosyltransferase-like"/>
    <property type="match status" value="1"/>
</dbReference>
<dbReference type="AlphaFoldDB" id="A0A6M3KE59"/>